<evidence type="ECO:0000256" key="4">
    <source>
        <dbReference type="ARBA" id="ARBA00022741"/>
    </source>
</evidence>
<evidence type="ECO:0000256" key="12">
    <source>
        <dbReference type="RuleBase" id="RU368064"/>
    </source>
</evidence>
<dbReference type="Gene3D" id="3.40.50.300">
    <property type="entry name" value="P-loop containing nucleotide triphosphate hydrolases"/>
    <property type="match status" value="1"/>
</dbReference>
<dbReference type="PRINTS" id="PR01657">
    <property type="entry name" value="MCMFAMILY"/>
</dbReference>
<dbReference type="PROSITE" id="PS00847">
    <property type="entry name" value="MCM_1"/>
    <property type="match status" value="1"/>
</dbReference>
<sequence>MASESVIAEVRERFDKFLRDYSEGDKIYYQEKIDQMISEDLTTLVVDYEHILSYDSTLANSIDLYFYRFEPVLNQSLQEYVKEVNQKYVRDNHGDRHFYIAISNFPIQSSIREIRASHIGQLFSFSGTVTRTSEVRPELLNATFKCRVCGAEIPNIHQNFQYTEPSICPTKSCNNRSKFELLADRSTFVDWQRVLVQENPSEVPSGSMPRTIEVILRNDFVESVKPGDRVVFVGTPVAVPEIPRRILGEKPILQRPAGFEMDGVAGIKSYGSRELTYRLSFLGLSVRQIEDDQQPETDSEKAEIMAIRNSQNLYDKLSHSIAPNVYGHDEVKRGILLMLLGGVPRVTPDKIKLRGDVNICIVGDPSTAKSQFLKFVSNTIPRSIYTSGQSSSAAGLTASVTKDIETGDYTIEAGAMMLADHGICCIDEFDKMNIVDQVAIHEAMEQQTISIAKAGIHATLNAQTSVLAAANPISGRYDKSKPLRANLNLSAPIMSRFDLFFVIVDECQQEADKRIAEHIFAVHREIPSQFDNDHFSTEQLRRYIKFAKKLEPKITPEARKELEHAYVNLREEDSNGVSRSSYRITVRQLEAMIRLSESLAKMNLDNEVKVDYVREATRLLKKSIIQVESEPVQLGDIPRELINDQINKDEQDNEEQHQQTEQRTITFEQYRKISRIIIYHLQEIEHQRNEGVQVPKQDVDQITDWWLRKNEDDYTQLEDIEKDVEIIKLVINRLINVDHALILGDDDEISVHPNYTDD</sequence>
<evidence type="ECO:0000256" key="1">
    <source>
        <dbReference type="ARBA" id="ARBA00004123"/>
    </source>
</evidence>
<dbReference type="InterPro" id="IPR027925">
    <property type="entry name" value="MCM_N"/>
</dbReference>
<dbReference type="Gene3D" id="3.30.1640.10">
    <property type="entry name" value="mini-chromosome maintenance (MCM) complex, chain A, domain 1"/>
    <property type="match status" value="1"/>
</dbReference>
<dbReference type="PANTHER" id="PTHR11630">
    <property type="entry name" value="DNA REPLICATION LICENSING FACTOR MCM FAMILY MEMBER"/>
    <property type="match status" value="1"/>
</dbReference>
<dbReference type="InterPro" id="IPR018525">
    <property type="entry name" value="MCM_CS"/>
</dbReference>
<keyword evidence="8 11" id="KW-0238">DNA-binding</keyword>
<dbReference type="Proteomes" id="UP001470230">
    <property type="component" value="Unassembled WGS sequence"/>
</dbReference>
<dbReference type="InterPro" id="IPR008049">
    <property type="entry name" value="MCM6"/>
</dbReference>
<evidence type="ECO:0000256" key="7">
    <source>
        <dbReference type="ARBA" id="ARBA00022840"/>
    </source>
</evidence>
<comment type="subcellular location">
    <subcellularLocation>
        <location evidence="1 12">Nucleus</location>
    </subcellularLocation>
</comment>
<dbReference type="Pfam" id="PF18263">
    <property type="entry name" value="WHD_MCM6"/>
    <property type="match status" value="1"/>
</dbReference>
<evidence type="ECO:0000256" key="2">
    <source>
        <dbReference type="ARBA" id="ARBA00008010"/>
    </source>
</evidence>
<protein>
    <recommendedName>
        <fullName evidence="12">DNA replication licensing factor MCM6</fullName>
        <ecNumber evidence="12">3.6.4.12</ecNumber>
    </recommendedName>
</protein>
<keyword evidence="4 11" id="KW-0547">Nucleotide-binding</keyword>
<dbReference type="Pfam" id="PF00493">
    <property type="entry name" value="MCM"/>
    <property type="match status" value="1"/>
</dbReference>
<evidence type="ECO:0000256" key="10">
    <source>
        <dbReference type="ARBA" id="ARBA00023306"/>
    </source>
</evidence>
<keyword evidence="7 11" id="KW-0067">ATP-binding</keyword>
<dbReference type="InterPro" id="IPR031327">
    <property type="entry name" value="MCM"/>
</dbReference>
<dbReference type="InterPro" id="IPR041024">
    <property type="entry name" value="Mcm6_C"/>
</dbReference>
<dbReference type="PANTHER" id="PTHR11630:SF43">
    <property type="entry name" value="DNA REPLICATION LICENSING FACTOR MCM6"/>
    <property type="match status" value="1"/>
</dbReference>
<name>A0ABR2H4K0_9EUKA</name>
<evidence type="ECO:0000256" key="6">
    <source>
        <dbReference type="ARBA" id="ARBA00022806"/>
    </source>
</evidence>
<dbReference type="EC" id="3.6.4.12" evidence="12"/>
<dbReference type="Gene3D" id="2.20.28.10">
    <property type="match status" value="1"/>
</dbReference>
<dbReference type="InterPro" id="IPR001208">
    <property type="entry name" value="MCM_dom"/>
</dbReference>
<evidence type="ECO:0000256" key="5">
    <source>
        <dbReference type="ARBA" id="ARBA00022801"/>
    </source>
</evidence>
<dbReference type="InterPro" id="IPR041562">
    <property type="entry name" value="MCM_lid"/>
</dbReference>
<accession>A0ABR2H4K0</accession>
<organism evidence="14 15">
    <name type="scientific">Tritrichomonas musculus</name>
    <dbReference type="NCBI Taxonomy" id="1915356"/>
    <lineage>
        <taxon>Eukaryota</taxon>
        <taxon>Metamonada</taxon>
        <taxon>Parabasalia</taxon>
        <taxon>Tritrichomonadida</taxon>
        <taxon>Tritrichomonadidae</taxon>
        <taxon>Tritrichomonas</taxon>
    </lineage>
</organism>
<dbReference type="SUPFAM" id="SSF50249">
    <property type="entry name" value="Nucleic acid-binding proteins"/>
    <property type="match status" value="1"/>
</dbReference>
<evidence type="ECO:0000256" key="11">
    <source>
        <dbReference type="RuleBase" id="RU004070"/>
    </source>
</evidence>
<dbReference type="Pfam" id="PF14551">
    <property type="entry name" value="MCM_N"/>
    <property type="match status" value="1"/>
</dbReference>
<dbReference type="SUPFAM" id="SSF52540">
    <property type="entry name" value="P-loop containing nucleoside triphosphate hydrolases"/>
    <property type="match status" value="1"/>
</dbReference>
<feature type="domain" description="MCM C-terminal AAA(+) ATPase" evidence="13">
    <location>
        <begin position="313"/>
        <end position="519"/>
    </location>
</feature>
<dbReference type="SMART" id="SM00350">
    <property type="entry name" value="MCM"/>
    <property type="match status" value="1"/>
</dbReference>
<dbReference type="Pfam" id="PF17855">
    <property type="entry name" value="MCM_lid"/>
    <property type="match status" value="1"/>
</dbReference>
<proteinExistence type="inferred from homology"/>
<dbReference type="Pfam" id="PF17207">
    <property type="entry name" value="MCM_OB"/>
    <property type="match status" value="1"/>
</dbReference>
<evidence type="ECO:0000313" key="14">
    <source>
        <dbReference type="EMBL" id="KAK8841118.1"/>
    </source>
</evidence>
<keyword evidence="3 12" id="KW-0235">DNA replication</keyword>
<evidence type="ECO:0000256" key="3">
    <source>
        <dbReference type="ARBA" id="ARBA00022705"/>
    </source>
</evidence>
<dbReference type="PRINTS" id="PR01662">
    <property type="entry name" value="MCMPROTEIN6"/>
</dbReference>
<comment type="function">
    <text evidence="12">Acts as component of the MCM2-7 complex (MCM complex) which is the replicative helicase essential for 'once per cell cycle' DNA replication initiation and elongation in eukaryotic cells. The active ATPase sites in the MCM2-7 ring are formed through the interaction surfaces of two neighboring subunits such that a critical structure of a conserved arginine finger motif is provided in trans relative to the ATP-binding site of the Walker A box of the adjacent subunit. The six ATPase active sites, however, are likely to contribute differentially to the complex helicase activity.</text>
</comment>
<reference evidence="14 15" key="1">
    <citation type="submission" date="2024-04" db="EMBL/GenBank/DDBJ databases">
        <title>Tritrichomonas musculus Genome.</title>
        <authorList>
            <person name="Alves-Ferreira E."/>
            <person name="Grigg M."/>
            <person name="Lorenzi H."/>
            <person name="Galac M."/>
        </authorList>
    </citation>
    <scope>NUCLEOTIDE SEQUENCE [LARGE SCALE GENOMIC DNA]</scope>
    <source>
        <strain evidence="14 15">EAF2021</strain>
    </source>
</reference>
<evidence type="ECO:0000256" key="8">
    <source>
        <dbReference type="ARBA" id="ARBA00023125"/>
    </source>
</evidence>
<gene>
    <name evidence="14" type="ORF">M9Y10_027318</name>
</gene>
<comment type="caution">
    <text evidence="14">The sequence shown here is derived from an EMBL/GenBank/DDBJ whole genome shotgun (WGS) entry which is preliminary data.</text>
</comment>
<dbReference type="Gene3D" id="2.40.50.140">
    <property type="entry name" value="Nucleic acid-binding proteins"/>
    <property type="match status" value="1"/>
</dbReference>
<comment type="subunit">
    <text evidence="12">Component of the MCM2-7 complex.</text>
</comment>
<dbReference type="InterPro" id="IPR012340">
    <property type="entry name" value="NA-bd_OB-fold"/>
</dbReference>
<dbReference type="CDD" id="cd17757">
    <property type="entry name" value="MCM6"/>
    <property type="match status" value="1"/>
</dbReference>
<evidence type="ECO:0000256" key="9">
    <source>
        <dbReference type="ARBA" id="ARBA00023242"/>
    </source>
</evidence>
<comment type="similarity">
    <text evidence="2 11">Belongs to the MCM family.</text>
</comment>
<keyword evidence="5 12" id="KW-0378">Hydrolase</keyword>
<dbReference type="InterPro" id="IPR033762">
    <property type="entry name" value="MCM_OB"/>
</dbReference>
<dbReference type="Gene3D" id="1.20.58.870">
    <property type="match status" value="1"/>
</dbReference>
<evidence type="ECO:0000313" key="15">
    <source>
        <dbReference type="Proteomes" id="UP001470230"/>
    </source>
</evidence>
<keyword evidence="9" id="KW-0539">Nucleus</keyword>
<dbReference type="GO" id="GO:0004386">
    <property type="term" value="F:helicase activity"/>
    <property type="evidence" value="ECO:0007669"/>
    <property type="project" value="UniProtKB-KW"/>
</dbReference>
<dbReference type="EMBL" id="JAPFFF010000042">
    <property type="protein sequence ID" value="KAK8841118.1"/>
    <property type="molecule type" value="Genomic_DNA"/>
</dbReference>
<dbReference type="PROSITE" id="PS50051">
    <property type="entry name" value="MCM_2"/>
    <property type="match status" value="1"/>
</dbReference>
<keyword evidence="10 12" id="KW-0131">Cell cycle</keyword>
<evidence type="ECO:0000259" key="13">
    <source>
        <dbReference type="PROSITE" id="PS50051"/>
    </source>
</evidence>
<keyword evidence="6 12" id="KW-0347">Helicase</keyword>
<dbReference type="InterPro" id="IPR027417">
    <property type="entry name" value="P-loop_NTPase"/>
</dbReference>
<comment type="catalytic activity">
    <reaction evidence="12">
        <text>ATP + H2O = ADP + phosphate + H(+)</text>
        <dbReference type="Rhea" id="RHEA:13065"/>
        <dbReference type="ChEBI" id="CHEBI:15377"/>
        <dbReference type="ChEBI" id="CHEBI:15378"/>
        <dbReference type="ChEBI" id="CHEBI:30616"/>
        <dbReference type="ChEBI" id="CHEBI:43474"/>
        <dbReference type="ChEBI" id="CHEBI:456216"/>
        <dbReference type="EC" id="3.6.4.12"/>
    </reaction>
</comment>
<keyword evidence="15" id="KW-1185">Reference proteome</keyword>